<organism evidence="4 5">
    <name type="scientific">Pediococcus acidilactici</name>
    <dbReference type="NCBI Taxonomy" id="1254"/>
    <lineage>
        <taxon>Bacteria</taxon>
        <taxon>Bacillati</taxon>
        <taxon>Bacillota</taxon>
        <taxon>Bacilli</taxon>
        <taxon>Lactobacillales</taxon>
        <taxon>Lactobacillaceae</taxon>
        <taxon>Pediococcus</taxon>
        <taxon>Pediococcus acidilactici group</taxon>
    </lineage>
</organism>
<dbReference type="Proteomes" id="UP001280897">
    <property type="component" value="Unassembled WGS sequence"/>
</dbReference>
<dbReference type="Pfam" id="PF00440">
    <property type="entry name" value="TetR_N"/>
    <property type="match status" value="1"/>
</dbReference>
<dbReference type="PANTHER" id="PTHR30055">
    <property type="entry name" value="HTH-TYPE TRANSCRIPTIONAL REGULATOR RUTR"/>
    <property type="match status" value="1"/>
</dbReference>
<gene>
    <name evidence="4" type="ORF">R0G89_03530</name>
</gene>
<feature type="domain" description="HTH tetR-type" evidence="3">
    <location>
        <begin position="19"/>
        <end position="79"/>
    </location>
</feature>
<reference evidence="4" key="1">
    <citation type="journal article" date="2023" name="PeerJ">
        <title>Selection and evaluation of lactic acid bacteria from chicken feces in Thailand as potential probiotics.</title>
        <authorList>
            <person name="Khurajog B."/>
            <person name="Disastra Y."/>
            <person name="Lawwyne L.D."/>
            <person name="Sirichokchatchawan W."/>
            <person name="Niyomtham W."/>
            <person name="Yindee J."/>
            <person name="Hampson D.J."/>
            <person name="Prapasarakul N."/>
        </authorList>
    </citation>
    <scope>NUCLEOTIDE SEQUENCE</scope>
    <source>
        <strain evidence="4">BF9</strain>
    </source>
</reference>
<evidence type="ECO:0000313" key="5">
    <source>
        <dbReference type="Proteomes" id="UP001280897"/>
    </source>
</evidence>
<dbReference type="EMBL" id="JAWJAV010000002">
    <property type="protein sequence ID" value="MDV2620802.1"/>
    <property type="molecule type" value="Genomic_DNA"/>
</dbReference>
<keyword evidence="1 2" id="KW-0238">DNA-binding</keyword>
<evidence type="ECO:0000259" key="3">
    <source>
        <dbReference type="PROSITE" id="PS50977"/>
    </source>
</evidence>
<name>A0AAW8YGT2_PEDAC</name>
<evidence type="ECO:0000313" key="4">
    <source>
        <dbReference type="EMBL" id="MDV2620802.1"/>
    </source>
</evidence>
<dbReference type="InterPro" id="IPR036271">
    <property type="entry name" value="Tet_transcr_reg_TetR-rel_C_sf"/>
</dbReference>
<dbReference type="GO" id="GO:0003677">
    <property type="term" value="F:DNA binding"/>
    <property type="evidence" value="ECO:0007669"/>
    <property type="project" value="UniProtKB-UniRule"/>
</dbReference>
<dbReference type="InterPro" id="IPR001647">
    <property type="entry name" value="HTH_TetR"/>
</dbReference>
<proteinExistence type="predicted"/>
<accession>A0AAW8YGT2</accession>
<sequence length="210" mass="23912">MDGRVFENYKKWLQEQEMPKGKRNSLLAALDLFARYGYDGTSTAQVAEAAGVSQATIFKYFKTKQDLLKAIIKPVLENFFPVYRDDLLAELAQYNSLEKLVHFLVQNRYRFMVENGDAAMILLTEVLTNEEARQLFIATISDPEHSLVQGLNRALRQTGEVRPELDAAATVRTIIGQLAVYFLQQRFAHNGNEADDLKLIEGQIVRALRK</sequence>
<dbReference type="PRINTS" id="PR00455">
    <property type="entry name" value="HTHTETR"/>
</dbReference>
<feature type="DNA-binding region" description="H-T-H motif" evidence="2">
    <location>
        <begin position="42"/>
        <end position="61"/>
    </location>
</feature>
<dbReference type="PROSITE" id="PS50977">
    <property type="entry name" value="HTH_TETR_2"/>
    <property type="match status" value="1"/>
</dbReference>
<dbReference type="GO" id="GO:0006355">
    <property type="term" value="P:regulation of DNA-templated transcription"/>
    <property type="evidence" value="ECO:0007669"/>
    <property type="project" value="UniProtKB-ARBA"/>
</dbReference>
<dbReference type="SUPFAM" id="SSF46689">
    <property type="entry name" value="Homeodomain-like"/>
    <property type="match status" value="1"/>
</dbReference>
<dbReference type="Gene3D" id="1.10.357.10">
    <property type="entry name" value="Tetracycline Repressor, domain 2"/>
    <property type="match status" value="1"/>
</dbReference>
<comment type="caution">
    <text evidence="4">The sequence shown here is derived from an EMBL/GenBank/DDBJ whole genome shotgun (WGS) entry which is preliminary data.</text>
</comment>
<dbReference type="RefSeq" id="WP_036685404.1">
    <property type="nucleotide sequence ID" value="NZ_CP061715.1"/>
</dbReference>
<reference evidence="4" key="2">
    <citation type="submission" date="2023-10" db="EMBL/GenBank/DDBJ databases">
        <authorList>
            <person name="Khurajog B."/>
        </authorList>
    </citation>
    <scope>NUCLEOTIDE SEQUENCE</scope>
    <source>
        <strain evidence="4">BF9</strain>
    </source>
</reference>
<protein>
    <submittedName>
        <fullName evidence="4">TetR/AcrR family transcriptional regulator</fullName>
    </submittedName>
</protein>
<dbReference type="InterPro" id="IPR023772">
    <property type="entry name" value="DNA-bd_HTH_TetR-type_CS"/>
</dbReference>
<dbReference type="InterPro" id="IPR050109">
    <property type="entry name" value="HTH-type_TetR-like_transc_reg"/>
</dbReference>
<evidence type="ECO:0000256" key="1">
    <source>
        <dbReference type="ARBA" id="ARBA00023125"/>
    </source>
</evidence>
<dbReference type="PROSITE" id="PS01081">
    <property type="entry name" value="HTH_TETR_1"/>
    <property type="match status" value="1"/>
</dbReference>
<dbReference type="SUPFAM" id="SSF48498">
    <property type="entry name" value="Tetracyclin repressor-like, C-terminal domain"/>
    <property type="match status" value="1"/>
</dbReference>
<dbReference type="InterPro" id="IPR009057">
    <property type="entry name" value="Homeodomain-like_sf"/>
</dbReference>
<evidence type="ECO:0000256" key="2">
    <source>
        <dbReference type="PROSITE-ProRule" id="PRU00335"/>
    </source>
</evidence>
<dbReference type="AlphaFoldDB" id="A0AAW8YGT2"/>